<protein>
    <submittedName>
        <fullName evidence="1">Uncharacterized protein</fullName>
    </submittedName>
</protein>
<proteinExistence type="predicted"/>
<evidence type="ECO:0000313" key="1">
    <source>
        <dbReference type="EMBL" id="MCE5972463.1"/>
    </source>
</evidence>
<gene>
    <name evidence="1" type="ORF">LZA78_03045</name>
</gene>
<comment type="caution">
    <text evidence="1">The sequence shown here is derived from an EMBL/GenBank/DDBJ whole genome shotgun (WGS) entry which is preliminary data.</text>
</comment>
<name>A0ABS8YRZ2_9RHOB</name>
<dbReference type="EMBL" id="JAJUOS010000002">
    <property type="protein sequence ID" value="MCE5972463.1"/>
    <property type="molecule type" value="Genomic_DNA"/>
</dbReference>
<organism evidence="1 2">
    <name type="scientific">Rhodobacter flavimaris</name>
    <dbReference type="NCBI Taxonomy" id="2907145"/>
    <lineage>
        <taxon>Bacteria</taxon>
        <taxon>Pseudomonadati</taxon>
        <taxon>Pseudomonadota</taxon>
        <taxon>Alphaproteobacteria</taxon>
        <taxon>Rhodobacterales</taxon>
        <taxon>Rhodobacter group</taxon>
        <taxon>Rhodobacter</taxon>
    </lineage>
</organism>
<evidence type="ECO:0000313" key="2">
    <source>
        <dbReference type="Proteomes" id="UP001521181"/>
    </source>
</evidence>
<reference evidence="1 2" key="1">
    <citation type="submission" date="2021-12" db="EMBL/GenBank/DDBJ databases">
        <title>Sinirhodobacter sp. WL0062 is a bacterium isolated from seawater.</title>
        <authorList>
            <person name="Wang L."/>
            <person name="He W."/>
            <person name="Zhang D.-F."/>
        </authorList>
    </citation>
    <scope>NUCLEOTIDE SEQUENCE [LARGE SCALE GENOMIC DNA]</scope>
    <source>
        <strain evidence="1 2">WL0062</strain>
    </source>
</reference>
<sequence length="104" mass="11808">MMIARWHIKAKFGYKQTVIDLMKEWQAQVGPQTGLDVSQERILTGSVGACESEIESEIHVKDLTELDGMFAKLGSIKMHADWGRKMSEHVVSGSNYWEVLRVVE</sequence>
<dbReference type="Proteomes" id="UP001521181">
    <property type="component" value="Unassembled WGS sequence"/>
</dbReference>
<dbReference type="RefSeq" id="WP_233675483.1">
    <property type="nucleotide sequence ID" value="NZ_JAJUOS010000002.1"/>
</dbReference>
<accession>A0ABS8YRZ2</accession>
<keyword evidence="2" id="KW-1185">Reference proteome</keyword>